<proteinExistence type="inferred from homology"/>
<keyword evidence="3 13" id="KW-0963">Cytoplasm</keyword>
<keyword evidence="6 13" id="KW-0228">DNA excision</keyword>
<evidence type="ECO:0000256" key="13">
    <source>
        <dbReference type="HAMAP-Rule" id="MF_00204"/>
    </source>
</evidence>
<dbReference type="PROSITE" id="PS50151">
    <property type="entry name" value="UVR"/>
    <property type="match status" value="1"/>
</dbReference>
<dbReference type="InterPro" id="IPR014001">
    <property type="entry name" value="Helicase_ATP-bd"/>
</dbReference>
<dbReference type="Pfam" id="PF17757">
    <property type="entry name" value="UvrB_inter"/>
    <property type="match status" value="1"/>
</dbReference>
<dbReference type="GO" id="GO:0016887">
    <property type="term" value="F:ATP hydrolysis activity"/>
    <property type="evidence" value="ECO:0007669"/>
    <property type="project" value="InterPro"/>
</dbReference>
<dbReference type="GO" id="GO:0009380">
    <property type="term" value="C:excinuclease repair complex"/>
    <property type="evidence" value="ECO:0007669"/>
    <property type="project" value="InterPro"/>
</dbReference>
<dbReference type="PROSITE" id="PS51192">
    <property type="entry name" value="HELICASE_ATP_BIND_1"/>
    <property type="match status" value="1"/>
</dbReference>
<dbReference type="InterPro" id="IPR006935">
    <property type="entry name" value="Helicase/UvrB_N"/>
</dbReference>
<comment type="domain">
    <text evidence="13">The beta-hairpin motif is involved in DNA binding.</text>
</comment>
<dbReference type="GO" id="GO:0009432">
    <property type="term" value="P:SOS response"/>
    <property type="evidence" value="ECO:0007669"/>
    <property type="project" value="UniProtKB-UniRule"/>
</dbReference>
<sequence>MPQPRAYTNNTLPFIILPMREFEVVSPFKPAGDQGEAIATLASGIKGGDKFQVLQGVTGSGKTFTMAKIIEEVQMPTLIVSHNKTLAAQLFREFKGFFPHNAVEYFVSYYDYYQPEAYVASRDLYIEKDASINDEIERMRLSATRSLMEREDVIIVATVSCIYGLATPEVYRTMTANFGVGDTIDVDALIRRFVEIQYERNDAVLERGRFRRRGDTLEIFPAYLEDAYRVDLDWDKVERIRRFDPISGKTLEELDRAMIYPAKQFVMPAEMVRNALDGIKQELADRCEFFTSTGKIVEAERLKTRVEYDIEMLTEMGYCPGIENYSAPLAGRKPGAAPDTLIDYLPKKHLTFIDESHVTLPQIGAMYAGDRSRKTSLVDYGFRLPCALDNRPLRYDEFEKRLDKTVFVSATPSKTEVELSKRVVQQLIRPTGLLDPEIEVRPSEGQMEDIYAEVQKRIKAKERSLILTLTKKMAEDLTDYLSGLGLKVRYIHSEVETIERVEILTQLRTGDFDILVGINLLREGIDLPEVSFIAILDADKIGFLRSLTSLVQIIGRAARNAAGKVVMYADRMSDAMEKAIAETDRRRAIQLAYNKEHGITPTTIKKAIANILERHVEEEKDAAATSIEVLKKSYNVLVPEQRKKLIAALENEMLEHAKNLEFEQAAAIRDEIEKIKDIGRGKKKR</sequence>
<dbReference type="CDD" id="cd18790">
    <property type="entry name" value="SF2_C_UvrB"/>
    <property type="match status" value="1"/>
</dbReference>
<evidence type="ECO:0000256" key="9">
    <source>
        <dbReference type="ARBA" id="ARBA00023204"/>
    </source>
</evidence>
<evidence type="ECO:0000313" key="18">
    <source>
        <dbReference type="EMBL" id="AEF80438.1"/>
    </source>
</evidence>
<dbReference type="GO" id="GO:0005737">
    <property type="term" value="C:cytoplasm"/>
    <property type="evidence" value="ECO:0007669"/>
    <property type="project" value="UniProtKB-SubCell"/>
</dbReference>
<dbReference type="SUPFAM" id="SSF46600">
    <property type="entry name" value="C-terminal UvrC-binding domain of UvrB"/>
    <property type="match status" value="1"/>
</dbReference>
<dbReference type="Pfam" id="PF02151">
    <property type="entry name" value="UVR"/>
    <property type="match status" value="1"/>
</dbReference>
<dbReference type="Pfam" id="PF00271">
    <property type="entry name" value="Helicase_C"/>
    <property type="match status" value="1"/>
</dbReference>
<evidence type="ECO:0000256" key="6">
    <source>
        <dbReference type="ARBA" id="ARBA00022769"/>
    </source>
</evidence>
<keyword evidence="9 13" id="KW-0234">DNA repair</keyword>
<dbReference type="InParanoid" id="F5Y6L3"/>
<keyword evidence="7 13" id="KW-0067">ATP-binding</keyword>
<evidence type="ECO:0000256" key="10">
    <source>
        <dbReference type="ARBA" id="ARBA00023236"/>
    </source>
</evidence>
<dbReference type="GO" id="GO:0006289">
    <property type="term" value="P:nucleotide-excision repair"/>
    <property type="evidence" value="ECO:0007669"/>
    <property type="project" value="UniProtKB-UniRule"/>
</dbReference>
<feature type="domain" description="Helicase ATP-binding" evidence="16">
    <location>
        <begin position="43"/>
        <end position="196"/>
    </location>
</feature>
<feature type="domain" description="UVR" evidence="15">
    <location>
        <begin position="643"/>
        <end position="678"/>
    </location>
</feature>
<organism evidence="18 19">
    <name type="scientific">Leadbettera azotonutricia (strain ATCC BAA-888 / DSM 13862 / ZAS-9)</name>
    <name type="common">Treponema azotonutricium</name>
    <dbReference type="NCBI Taxonomy" id="545695"/>
    <lineage>
        <taxon>Bacteria</taxon>
        <taxon>Pseudomonadati</taxon>
        <taxon>Spirochaetota</taxon>
        <taxon>Spirochaetia</taxon>
        <taxon>Spirochaetales</taxon>
        <taxon>Breznakiellaceae</taxon>
        <taxon>Leadbettera</taxon>
    </lineage>
</organism>
<dbReference type="GO" id="GO:0005524">
    <property type="term" value="F:ATP binding"/>
    <property type="evidence" value="ECO:0007669"/>
    <property type="project" value="UniProtKB-UniRule"/>
</dbReference>
<dbReference type="InterPro" id="IPR001650">
    <property type="entry name" value="Helicase_C-like"/>
</dbReference>
<dbReference type="InterPro" id="IPR001943">
    <property type="entry name" value="UVR_dom"/>
</dbReference>
<dbReference type="InterPro" id="IPR036876">
    <property type="entry name" value="UVR_dom_sf"/>
</dbReference>
<evidence type="ECO:0000256" key="11">
    <source>
        <dbReference type="ARBA" id="ARBA00026033"/>
    </source>
</evidence>
<dbReference type="Gene3D" id="4.10.860.10">
    <property type="entry name" value="UVR domain"/>
    <property type="match status" value="1"/>
</dbReference>
<dbReference type="InterPro" id="IPR004807">
    <property type="entry name" value="UvrB"/>
</dbReference>
<keyword evidence="8 13" id="KW-0267">Excision nuclease</keyword>
<dbReference type="KEGG" id="taz:TREAZ_1258"/>
<dbReference type="Gene3D" id="3.40.50.300">
    <property type="entry name" value="P-loop containing nucleotide triphosphate hydrolases"/>
    <property type="match status" value="3"/>
</dbReference>
<protein>
    <recommendedName>
        <fullName evidence="12 13">UvrABC system protein B</fullName>
        <shortName evidence="13">Protein UvrB</shortName>
    </recommendedName>
    <alternativeName>
        <fullName evidence="13">Excinuclease ABC subunit B</fullName>
    </alternativeName>
</protein>
<dbReference type="Pfam" id="PF12344">
    <property type="entry name" value="UvrB"/>
    <property type="match status" value="1"/>
</dbReference>
<name>F5Y6L3_LEAAZ</name>
<evidence type="ECO:0000256" key="14">
    <source>
        <dbReference type="RuleBase" id="RU003587"/>
    </source>
</evidence>
<dbReference type="Proteomes" id="UP000009222">
    <property type="component" value="Chromosome"/>
</dbReference>
<evidence type="ECO:0000256" key="5">
    <source>
        <dbReference type="ARBA" id="ARBA00022763"/>
    </source>
</evidence>
<evidence type="ECO:0000256" key="8">
    <source>
        <dbReference type="ARBA" id="ARBA00022881"/>
    </source>
</evidence>
<dbReference type="PROSITE" id="PS51194">
    <property type="entry name" value="HELICASE_CTER"/>
    <property type="match status" value="1"/>
</dbReference>
<feature type="binding site" evidence="13">
    <location>
        <begin position="56"/>
        <end position="63"/>
    </location>
    <ligand>
        <name>ATP</name>
        <dbReference type="ChEBI" id="CHEBI:30616"/>
    </ligand>
</feature>
<evidence type="ECO:0000256" key="1">
    <source>
        <dbReference type="ARBA" id="ARBA00004496"/>
    </source>
</evidence>
<keyword evidence="10 13" id="KW-0742">SOS response</keyword>
<dbReference type="NCBIfam" id="NF003673">
    <property type="entry name" value="PRK05298.1"/>
    <property type="match status" value="1"/>
</dbReference>
<dbReference type="InterPro" id="IPR027417">
    <property type="entry name" value="P-loop_NTPase"/>
</dbReference>
<dbReference type="PANTHER" id="PTHR24029:SF0">
    <property type="entry name" value="UVRABC SYSTEM PROTEIN B"/>
    <property type="match status" value="1"/>
</dbReference>
<evidence type="ECO:0000256" key="4">
    <source>
        <dbReference type="ARBA" id="ARBA00022741"/>
    </source>
</evidence>
<dbReference type="STRING" id="545695.TREAZ_1258"/>
<dbReference type="SMART" id="SM00490">
    <property type="entry name" value="HELICc"/>
    <property type="match status" value="1"/>
</dbReference>
<dbReference type="HOGENOM" id="CLU_009621_2_1_12"/>
<keyword evidence="4 13" id="KW-0547">Nucleotide-binding</keyword>
<feature type="domain" description="Helicase C-terminal" evidence="17">
    <location>
        <begin position="446"/>
        <end position="608"/>
    </location>
</feature>
<dbReference type="NCBIfam" id="TIGR00631">
    <property type="entry name" value="uvrb"/>
    <property type="match status" value="1"/>
</dbReference>
<accession>F5Y6L3</accession>
<dbReference type="Pfam" id="PF04851">
    <property type="entry name" value="ResIII"/>
    <property type="match status" value="1"/>
</dbReference>
<dbReference type="GO" id="GO:0009381">
    <property type="term" value="F:excinuclease ABC activity"/>
    <property type="evidence" value="ECO:0007669"/>
    <property type="project" value="UniProtKB-UniRule"/>
</dbReference>
<dbReference type="PANTHER" id="PTHR24029">
    <property type="entry name" value="UVRABC SYSTEM PROTEIN B"/>
    <property type="match status" value="1"/>
</dbReference>
<gene>
    <name evidence="13 18" type="primary">uvrB</name>
    <name evidence="18" type="ordered locus">TREAZ_1258</name>
</gene>
<feature type="short sequence motif" description="Beta-hairpin" evidence="13">
    <location>
        <begin position="109"/>
        <end position="132"/>
    </location>
</feature>
<evidence type="ECO:0000256" key="2">
    <source>
        <dbReference type="ARBA" id="ARBA00008533"/>
    </source>
</evidence>
<evidence type="ECO:0000259" key="15">
    <source>
        <dbReference type="PROSITE" id="PS50151"/>
    </source>
</evidence>
<dbReference type="InterPro" id="IPR024759">
    <property type="entry name" value="UvrB_YAD/RRR_dom"/>
</dbReference>
<dbReference type="InterPro" id="IPR041471">
    <property type="entry name" value="UvrB_inter"/>
</dbReference>
<dbReference type="eggNOG" id="COG0556">
    <property type="taxonomic scope" value="Bacteria"/>
</dbReference>
<keyword evidence="19" id="KW-1185">Reference proteome</keyword>
<comment type="similarity">
    <text evidence="2 13 14">Belongs to the UvrB family.</text>
</comment>
<dbReference type="GO" id="GO:0003677">
    <property type="term" value="F:DNA binding"/>
    <property type="evidence" value="ECO:0007669"/>
    <property type="project" value="UniProtKB-UniRule"/>
</dbReference>
<dbReference type="CDD" id="cd17916">
    <property type="entry name" value="DEXHc_UvrB"/>
    <property type="match status" value="1"/>
</dbReference>
<evidence type="ECO:0000259" key="16">
    <source>
        <dbReference type="PROSITE" id="PS51192"/>
    </source>
</evidence>
<dbReference type="EMBL" id="CP001841">
    <property type="protein sequence ID" value="AEF80438.1"/>
    <property type="molecule type" value="Genomic_DNA"/>
</dbReference>
<dbReference type="AlphaFoldDB" id="F5Y6L3"/>
<comment type="subunit">
    <text evidence="11 13 14">Forms a heterotetramer with UvrA during the search for lesions. Interacts with UvrC in an incision complex.</text>
</comment>
<dbReference type="FunCoup" id="F5Y6L3">
    <property type="interactions" value="288"/>
</dbReference>
<reference evidence="19" key="1">
    <citation type="submission" date="2009-12" db="EMBL/GenBank/DDBJ databases">
        <title>Complete sequence of Treponema azotonutricium strain ZAS-9.</title>
        <authorList>
            <person name="Tetu S.G."/>
            <person name="Matson E."/>
            <person name="Ren Q."/>
            <person name="Seshadri R."/>
            <person name="Elbourne L."/>
            <person name="Hassan K.A."/>
            <person name="Durkin A."/>
            <person name="Radune D."/>
            <person name="Mohamoud Y."/>
            <person name="Shay R."/>
            <person name="Jin S."/>
            <person name="Zhang X."/>
            <person name="Lucey K."/>
            <person name="Ballor N.R."/>
            <person name="Ottesen E."/>
            <person name="Rosenthal R."/>
            <person name="Allen A."/>
            <person name="Leadbetter J.R."/>
            <person name="Paulsen I.T."/>
        </authorList>
    </citation>
    <scope>NUCLEOTIDE SEQUENCE [LARGE SCALE GENOMIC DNA]</scope>
    <source>
        <strain evidence="19">ATCC BAA-888 / DSM 13862 / ZAS-9</strain>
    </source>
</reference>
<comment type="function">
    <text evidence="13">The UvrABC repair system catalyzes the recognition and processing of DNA lesions. A damage recognition complex composed of 2 UvrA and 2 UvrB subunits scans DNA for abnormalities. Upon binding of the UvrA(2)B(2) complex to a putative damaged site, the DNA wraps around one UvrB monomer. DNA wrap is dependent on ATP binding by UvrB and probably causes local melting of the DNA helix, facilitating insertion of UvrB beta-hairpin between the DNA strands. Then UvrB probes one DNA strand for the presence of a lesion. If a lesion is found the UvrA subunits dissociate and the UvrB-DNA preincision complex is formed. This complex is subsequently bound by UvrC and the second UvrB is released. If no lesion is found, the DNA wraps around the other UvrB subunit that will check the other stand for damage.</text>
</comment>
<evidence type="ECO:0000256" key="3">
    <source>
        <dbReference type="ARBA" id="ARBA00022490"/>
    </source>
</evidence>
<evidence type="ECO:0000256" key="7">
    <source>
        <dbReference type="ARBA" id="ARBA00022840"/>
    </source>
</evidence>
<evidence type="ECO:0000259" key="17">
    <source>
        <dbReference type="PROSITE" id="PS51194"/>
    </source>
</evidence>
<evidence type="ECO:0000313" key="19">
    <source>
        <dbReference type="Proteomes" id="UP000009222"/>
    </source>
</evidence>
<dbReference type="SUPFAM" id="SSF52540">
    <property type="entry name" value="P-loop containing nucleoside triphosphate hydrolases"/>
    <property type="match status" value="2"/>
</dbReference>
<reference evidence="18 19" key="2">
    <citation type="journal article" date="2011" name="ISME J.">
        <title>RNA-seq reveals cooperative metabolic interactions between two termite-gut spirochete species in co-culture.</title>
        <authorList>
            <person name="Rosenthal A.Z."/>
            <person name="Matson E.G."/>
            <person name="Eldar A."/>
            <person name="Leadbetter J.R."/>
        </authorList>
    </citation>
    <scope>NUCLEOTIDE SEQUENCE [LARGE SCALE GENOMIC DNA]</scope>
    <source>
        <strain evidence="19">ATCC BAA-888 / DSM 13862 / ZAS-9</strain>
    </source>
</reference>
<comment type="subcellular location">
    <subcellularLocation>
        <location evidence="1 13 14">Cytoplasm</location>
    </subcellularLocation>
</comment>
<dbReference type="HAMAP" id="MF_00204">
    <property type="entry name" value="UvrB"/>
    <property type="match status" value="1"/>
</dbReference>
<dbReference type="SMART" id="SM00487">
    <property type="entry name" value="DEXDc"/>
    <property type="match status" value="1"/>
</dbReference>
<evidence type="ECO:0000256" key="12">
    <source>
        <dbReference type="ARBA" id="ARBA00029504"/>
    </source>
</evidence>
<keyword evidence="5 13" id="KW-0227">DNA damage</keyword>